<protein>
    <submittedName>
        <fullName evidence="1">Uncharacterized protein</fullName>
    </submittedName>
</protein>
<sequence length="106" mass="11759">MNSSYSTTVDDITMIGLASKRSSDFICRSPALLFWVVLIFGQSCIFSLIVEARSFPGRTPFVELAPLVVRSSSNQEKDRRATEGGVEKLVKDDKRKVPMGPNPLHN</sequence>
<dbReference type="EMBL" id="CM056811">
    <property type="protein sequence ID" value="KAJ8637299.1"/>
    <property type="molecule type" value="Genomic_DNA"/>
</dbReference>
<keyword evidence="2" id="KW-1185">Reference proteome</keyword>
<evidence type="ECO:0000313" key="2">
    <source>
        <dbReference type="Proteomes" id="UP001234297"/>
    </source>
</evidence>
<gene>
    <name evidence="1" type="ORF">MRB53_011566</name>
</gene>
<comment type="caution">
    <text evidence="1">The sequence shown here is derived from an EMBL/GenBank/DDBJ whole genome shotgun (WGS) entry which is preliminary data.</text>
</comment>
<name>A0ACC2LV46_PERAE</name>
<organism evidence="1 2">
    <name type="scientific">Persea americana</name>
    <name type="common">Avocado</name>
    <dbReference type="NCBI Taxonomy" id="3435"/>
    <lineage>
        <taxon>Eukaryota</taxon>
        <taxon>Viridiplantae</taxon>
        <taxon>Streptophyta</taxon>
        <taxon>Embryophyta</taxon>
        <taxon>Tracheophyta</taxon>
        <taxon>Spermatophyta</taxon>
        <taxon>Magnoliopsida</taxon>
        <taxon>Magnoliidae</taxon>
        <taxon>Laurales</taxon>
        <taxon>Lauraceae</taxon>
        <taxon>Persea</taxon>
    </lineage>
</organism>
<proteinExistence type="predicted"/>
<accession>A0ACC2LV46</accession>
<reference evidence="1 2" key="1">
    <citation type="journal article" date="2022" name="Hortic Res">
        <title>A haplotype resolved chromosomal level avocado genome allows analysis of novel avocado genes.</title>
        <authorList>
            <person name="Nath O."/>
            <person name="Fletcher S.J."/>
            <person name="Hayward A."/>
            <person name="Shaw L.M."/>
            <person name="Masouleh A.K."/>
            <person name="Furtado A."/>
            <person name="Henry R.J."/>
            <person name="Mitter N."/>
        </authorList>
    </citation>
    <scope>NUCLEOTIDE SEQUENCE [LARGE SCALE GENOMIC DNA]</scope>
    <source>
        <strain evidence="2">cv. Hass</strain>
    </source>
</reference>
<dbReference type="Proteomes" id="UP001234297">
    <property type="component" value="Chromosome 3"/>
</dbReference>
<evidence type="ECO:0000313" key="1">
    <source>
        <dbReference type="EMBL" id="KAJ8637299.1"/>
    </source>
</evidence>